<name>A0ABX7L5T6_9BACL</name>
<proteinExistence type="predicted"/>
<dbReference type="RefSeq" id="WP_206101118.1">
    <property type="nucleotide sequence ID" value="NZ_CP070969.1"/>
</dbReference>
<reference evidence="1 2" key="1">
    <citation type="submission" date="2021-02" db="EMBL/GenBank/DDBJ databases">
        <title>Paenibacillus tianjinensis sp. nov.</title>
        <authorList>
            <person name="Liu H."/>
        </authorList>
    </citation>
    <scope>NUCLEOTIDE SEQUENCE [LARGE SCALE GENOMIC DNA]</scope>
    <source>
        <strain evidence="1 2">TB2019</strain>
    </source>
</reference>
<dbReference type="EMBL" id="CP070969">
    <property type="protein sequence ID" value="QSF43485.1"/>
    <property type="molecule type" value="Genomic_DNA"/>
</dbReference>
<keyword evidence="2" id="KW-1185">Reference proteome</keyword>
<evidence type="ECO:0000313" key="1">
    <source>
        <dbReference type="EMBL" id="QSF43485.1"/>
    </source>
</evidence>
<sequence>MKPEKMIGKKVSIVNKESSYVGHWGFIKIWDGRWFHIGGGSISSEHGEITPVFERDEFKIMSK</sequence>
<dbReference type="Proteomes" id="UP000663452">
    <property type="component" value="Chromosome"/>
</dbReference>
<gene>
    <name evidence="1" type="ORF">JRJ22_19670</name>
</gene>
<organism evidence="1 2">
    <name type="scientific">Paenibacillus tianjinensis</name>
    <dbReference type="NCBI Taxonomy" id="2810347"/>
    <lineage>
        <taxon>Bacteria</taxon>
        <taxon>Bacillati</taxon>
        <taxon>Bacillota</taxon>
        <taxon>Bacilli</taxon>
        <taxon>Bacillales</taxon>
        <taxon>Paenibacillaceae</taxon>
        <taxon>Paenibacillus</taxon>
    </lineage>
</organism>
<evidence type="ECO:0000313" key="2">
    <source>
        <dbReference type="Proteomes" id="UP000663452"/>
    </source>
</evidence>
<protein>
    <submittedName>
        <fullName evidence="1">Uncharacterized protein</fullName>
    </submittedName>
</protein>
<accession>A0ABX7L5T6</accession>